<evidence type="ECO:0000256" key="2">
    <source>
        <dbReference type="SAM" id="Phobius"/>
    </source>
</evidence>
<feature type="compositionally biased region" description="Basic and acidic residues" evidence="1">
    <location>
        <begin position="65"/>
        <end position="86"/>
    </location>
</feature>
<evidence type="ECO:0000313" key="4">
    <source>
        <dbReference type="Proteomes" id="UP000661691"/>
    </source>
</evidence>
<organism evidence="3 4">
    <name type="scientific">Polycladospora coralii</name>
    <dbReference type="NCBI Taxonomy" id="2771432"/>
    <lineage>
        <taxon>Bacteria</taxon>
        <taxon>Bacillati</taxon>
        <taxon>Bacillota</taxon>
        <taxon>Bacilli</taxon>
        <taxon>Bacillales</taxon>
        <taxon>Thermoactinomycetaceae</taxon>
        <taxon>Polycladospora</taxon>
    </lineage>
</organism>
<feature type="compositionally biased region" description="Acidic residues" evidence="1">
    <location>
        <begin position="49"/>
        <end position="63"/>
    </location>
</feature>
<feature type="transmembrane region" description="Helical" evidence="2">
    <location>
        <begin position="12"/>
        <end position="34"/>
    </location>
</feature>
<sequence>MENIFEFIFDFIFGNFIIAIIVISFIINAIRGAFSNKGQTQPRRFDPMEWLEDDDDDDEETAWQDDQKEKESPQVEKWRKRMDDLPSQKPIRVSKPKPKSYRPAKQPALKQNWKQAIILKEILDQPRGKRPWRPPSK</sequence>
<reference evidence="3" key="1">
    <citation type="submission" date="2020-09" db="EMBL/GenBank/DDBJ databases">
        <title>A novel bacterium of genus Hazenella, isolated from South China Sea.</title>
        <authorList>
            <person name="Huang H."/>
            <person name="Mo K."/>
            <person name="Hu Y."/>
        </authorList>
    </citation>
    <scope>NUCLEOTIDE SEQUENCE</scope>
    <source>
        <strain evidence="3">IB182357</strain>
    </source>
</reference>
<feature type="compositionally biased region" description="Basic residues" evidence="1">
    <location>
        <begin position="92"/>
        <end position="102"/>
    </location>
</feature>
<name>A0A926RUA5_9BACL</name>
<protein>
    <submittedName>
        <fullName evidence="3">Uncharacterized protein</fullName>
    </submittedName>
</protein>
<evidence type="ECO:0000256" key="1">
    <source>
        <dbReference type="SAM" id="MobiDB-lite"/>
    </source>
</evidence>
<keyword evidence="2" id="KW-0472">Membrane</keyword>
<dbReference type="EMBL" id="JACXAH010000013">
    <property type="protein sequence ID" value="MBD1372718.1"/>
    <property type="molecule type" value="Genomic_DNA"/>
</dbReference>
<evidence type="ECO:0000313" key="3">
    <source>
        <dbReference type="EMBL" id="MBD1372718.1"/>
    </source>
</evidence>
<proteinExistence type="predicted"/>
<dbReference type="RefSeq" id="WP_191142111.1">
    <property type="nucleotide sequence ID" value="NZ_JACXAH010000013.1"/>
</dbReference>
<keyword evidence="4" id="KW-1185">Reference proteome</keyword>
<comment type="caution">
    <text evidence="3">The sequence shown here is derived from an EMBL/GenBank/DDBJ whole genome shotgun (WGS) entry which is preliminary data.</text>
</comment>
<keyword evidence="2" id="KW-0812">Transmembrane</keyword>
<keyword evidence="2" id="KW-1133">Transmembrane helix</keyword>
<feature type="region of interest" description="Disordered" evidence="1">
    <location>
        <begin position="37"/>
        <end position="110"/>
    </location>
</feature>
<gene>
    <name evidence="3" type="ORF">IC620_10155</name>
</gene>
<dbReference type="Proteomes" id="UP000661691">
    <property type="component" value="Unassembled WGS sequence"/>
</dbReference>
<dbReference type="AlphaFoldDB" id="A0A926RUA5"/>
<accession>A0A926RUA5</accession>